<organism evidence="1 2">
    <name type="scientific">Prochlorococcus marinus str. SB</name>
    <dbReference type="NCBI Taxonomy" id="59926"/>
    <lineage>
        <taxon>Bacteria</taxon>
        <taxon>Bacillati</taxon>
        <taxon>Cyanobacteriota</taxon>
        <taxon>Cyanophyceae</taxon>
        <taxon>Synechococcales</taxon>
        <taxon>Prochlorococcaceae</taxon>
        <taxon>Prochlorococcus</taxon>
    </lineage>
</organism>
<name>A0A0A2B969_PROMR</name>
<dbReference type="AlphaFoldDB" id="A0A0A2B969"/>
<evidence type="ECO:0000313" key="1">
    <source>
        <dbReference type="EMBL" id="KGG09179.1"/>
    </source>
</evidence>
<dbReference type="STRING" id="59926.EV02_1858"/>
<gene>
    <name evidence="1" type="ORF">EV02_1858</name>
</gene>
<accession>A0A0A2B969</accession>
<evidence type="ECO:0000313" key="2">
    <source>
        <dbReference type="Proteomes" id="UP000030345"/>
    </source>
</evidence>
<dbReference type="EMBL" id="JNAS01000002">
    <property type="protein sequence ID" value="KGG09179.1"/>
    <property type="molecule type" value="Genomic_DNA"/>
</dbReference>
<dbReference type="Proteomes" id="UP000030345">
    <property type="component" value="Unassembled WGS sequence"/>
</dbReference>
<sequence length="63" mass="7362">MELMNYREDLEIKLQKVTLAIQEVVEDVYKTEQEKQKIIGKLIDFKESIISKGIELHIDLEAA</sequence>
<protein>
    <submittedName>
        <fullName evidence="1">Uncharacterized protein</fullName>
    </submittedName>
</protein>
<comment type="caution">
    <text evidence="1">The sequence shown here is derived from an EMBL/GenBank/DDBJ whole genome shotgun (WGS) entry which is preliminary data.</text>
</comment>
<proteinExistence type="predicted"/>
<reference evidence="2" key="1">
    <citation type="journal article" date="2014" name="Sci. Data">
        <title>Genomes of diverse isolates of the marine cyanobacterium Prochlorococcus.</title>
        <authorList>
            <person name="Biller S."/>
            <person name="Berube P."/>
            <person name="Thompson J."/>
            <person name="Kelly L."/>
            <person name="Roggensack S."/>
            <person name="Awad L."/>
            <person name="Roache-Johnson K."/>
            <person name="Ding H."/>
            <person name="Giovannoni S.J."/>
            <person name="Moore L.R."/>
            <person name="Chisholm S.W."/>
        </authorList>
    </citation>
    <scope>NUCLEOTIDE SEQUENCE [LARGE SCALE GENOMIC DNA]</scope>
    <source>
        <strain evidence="2">SB</strain>
    </source>
</reference>